<dbReference type="Proteomes" id="UP000736787">
    <property type="component" value="Unassembled WGS sequence"/>
</dbReference>
<gene>
    <name evidence="6" type="ORF">PC110_g2748</name>
    <name evidence="1" type="ORF">PC113_g4303</name>
    <name evidence="2" type="ORF">PC115_g6692</name>
    <name evidence="3" type="ORF">PC117_g4387</name>
    <name evidence="4" type="ORF">PC118_g556</name>
    <name evidence="5" type="ORF">PC129_g5505</name>
</gene>
<dbReference type="EMBL" id="RCMV01000132">
    <property type="protein sequence ID" value="KAG3223839.1"/>
    <property type="molecule type" value="Genomic_DNA"/>
</dbReference>
<reference evidence="6 7" key="1">
    <citation type="submission" date="2018-01" db="EMBL/GenBank/DDBJ databases">
        <title>Draft genome of the strawberry crown rot pathogen Phytophthora cactorum.</title>
        <authorList>
            <person name="Armitage A.D."/>
            <person name="Lysoe E."/>
            <person name="Nellist C.F."/>
            <person name="Harrison R.J."/>
            <person name="Brurberg M.B."/>
        </authorList>
    </citation>
    <scope>NUCLEOTIDE SEQUENCE [LARGE SCALE GENOMIC DNA]</scope>
    <source>
        <strain evidence="6 7">10300</strain>
    </source>
</reference>
<dbReference type="Proteomes" id="UP000251314">
    <property type="component" value="Unassembled WGS sequence"/>
</dbReference>
<reference evidence="1" key="2">
    <citation type="submission" date="2018-10" db="EMBL/GenBank/DDBJ databases">
        <title>Effector identification in a new, highly contiguous assembly of the strawberry crown rot pathogen Phytophthora cactorum.</title>
        <authorList>
            <person name="Armitage A.D."/>
            <person name="Nellist C.F."/>
            <person name="Bates H."/>
            <person name="Vickerstaff R.J."/>
            <person name="Harrison R.J."/>
        </authorList>
    </citation>
    <scope>NUCLEOTIDE SEQUENCE</scope>
    <source>
        <strain evidence="1">15-7</strain>
        <strain evidence="2">4032</strain>
        <strain evidence="3">4040</strain>
        <strain evidence="4">P415</strain>
        <strain evidence="5">P421</strain>
    </source>
</reference>
<dbReference type="Proteomes" id="UP000774804">
    <property type="component" value="Unassembled WGS sequence"/>
</dbReference>
<evidence type="ECO:0000313" key="5">
    <source>
        <dbReference type="EMBL" id="KAG3223839.1"/>
    </source>
</evidence>
<sequence length="231" mass="24698">MPVCPATIGPCVNQAFADLNWSHDACNNVATFTEAFPSTGFASLRQFVENAYFPSKGCGSARASETVIVGAEVDEIFWDDDAAPEGGFEHGPCELWIDEVVVFQANNCAVAFPTGPATCPVNYSSCIDNCILRFYALALTGVDWQAFKHVVEIQRVSPGSDNSDSMDMAPAESLYSRVVWSLSIANSDELAASVFIHLRGSAPLSGALELSVDTRFPGKVPTPAPANPRVI</sequence>
<dbReference type="EMBL" id="RCMK01000069">
    <property type="protein sequence ID" value="KAG2950490.1"/>
    <property type="molecule type" value="Genomic_DNA"/>
</dbReference>
<evidence type="ECO:0000313" key="1">
    <source>
        <dbReference type="EMBL" id="KAG2864736.1"/>
    </source>
</evidence>
<dbReference type="Proteomes" id="UP000760860">
    <property type="component" value="Unassembled WGS sequence"/>
</dbReference>
<dbReference type="EMBL" id="RCMG01000073">
    <property type="protein sequence ID" value="KAG2864736.1"/>
    <property type="molecule type" value="Genomic_DNA"/>
</dbReference>
<accession>A0A329SWS9</accession>
<dbReference type="EMBL" id="RCMI01000151">
    <property type="protein sequence ID" value="KAG2929985.1"/>
    <property type="molecule type" value="Genomic_DNA"/>
</dbReference>
<name>A0A329SWS9_9STRA</name>
<keyword evidence="7" id="KW-1185">Reference proteome</keyword>
<dbReference type="Proteomes" id="UP000697107">
    <property type="component" value="Unassembled WGS sequence"/>
</dbReference>
<evidence type="ECO:0000313" key="6">
    <source>
        <dbReference type="EMBL" id="RAW41059.1"/>
    </source>
</evidence>
<comment type="caution">
    <text evidence="6">The sequence shown here is derived from an EMBL/GenBank/DDBJ whole genome shotgun (WGS) entry which is preliminary data.</text>
</comment>
<evidence type="ECO:0000313" key="2">
    <source>
        <dbReference type="EMBL" id="KAG2929985.1"/>
    </source>
</evidence>
<evidence type="ECO:0000313" key="4">
    <source>
        <dbReference type="EMBL" id="KAG2999816.1"/>
    </source>
</evidence>
<evidence type="ECO:0000313" key="3">
    <source>
        <dbReference type="EMBL" id="KAG2950490.1"/>
    </source>
</evidence>
<dbReference type="AlphaFoldDB" id="A0A329SWS9"/>
<protein>
    <submittedName>
        <fullName evidence="6">Uncharacterized protein</fullName>
    </submittedName>
</protein>
<dbReference type="VEuPathDB" id="FungiDB:PC110_g2748"/>
<dbReference type="Proteomes" id="UP000735874">
    <property type="component" value="Unassembled WGS sequence"/>
</dbReference>
<organism evidence="6 7">
    <name type="scientific">Phytophthora cactorum</name>
    <dbReference type="NCBI Taxonomy" id="29920"/>
    <lineage>
        <taxon>Eukaryota</taxon>
        <taxon>Sar</taxon>
        <taxon>Stramenopiles</taxon>
        <taxon>Oomycota</taxon>
        <taxon>Peronosporomycetes</taxon>
        <taxon>Peronosporales</taxon>
        <taxon>Peronosporaceae</taxon>
        <taxon>Phytophthora</taxon>
    </lineage>
</organism>
<evidence type="ECO:0000313" key="7">
    <source>
        <dbReference type="Proteomes" id="UP000251314"/>
    </source>
</evidence>
<dbReference type="OrthoDB" id="91119at2759"/>
<proteinExistence type="predicted"/>
<dbReference type="EMBL" id="MJFZ01000037">
    <property type="protein sequence ID" value="RAW41059.1"/>
    <property type="molecule type" value="Genomic_DNA"/>
</dbReference>
<dbReference type="EMBL" id="RCML01000006">
    <property type="protein sequence ID" value="KAG2999816.1"/>
    <property type="molecule type" value="Genomic_DNA"/>
</dbReference>